<dbReference type="AlphaFoldDB" id="A0A9D2PVU6"/>
<sequence>MKKQRRYTISVTPDLEEDLEQAWKKKYSKTPRSEMIRELLRIGLDSLENSSDEENGK</sequence>
<dbReference type="InterPro" id="IPR010985">
    <property type="entry name" value="Ribbon_hlx_hlx"/>
</dbReference>
<reference evidence="1" key="1">
    <citation type="journal article" date="2021" name="PeerJ">
        <title>Extensive microbial diversity within the chicken gut microbiome revealed by metagenomics and culture.</title>
        <authorList>
            <person name="Gilroy R."/>
            <person name="Ravi A."/>
            <person name="Getino M."/>
            <person name="Pursley I."/>
            <person name="Horton D.L."/>
            <person name="Alikhan N.F."/>
            <person name="Baker D."/>
            <person name="Gharbi K."/>
            <person name="Hall N."/>
            <person name="Watson M."/>
            <person name="Adriaenssens E.M."/>
            <person name="Foster-Nyarko E."/>
            <person name="Jarju S."/>
            <person name="Secka A."/>
            <person name="Antonio M."/>
            <person name="Oren A."/>
            <person name="Chaudhuri R.R."/>
            <person name="La Ragione R."/>
            <person name="Hildebrand F."/>
            <person name="Pallen M.J."/>
        </authorList>
    </citation>
    <scope>NUCLEOTIDE SEQUENCE</scope>
    <source>
        <strain evidence="1">CHK198-12963</strain>
    </source>
</reference>
<protein>
    <submittedName>
        <fullName evidence="1">Uncharacterized protein</fullName>
    </submittedName>
</protein>
<organism evidence="1 2">
    <name type="scientific">Candidatus Enterocloster excrementigallinarum</name>
    <dbReference type="NCBI Taxonomy" id="2838558"/>
    <lineage>
        <taxon>Bacteria</taxon>
        <taxon>Bacillati</taxon>
        <taxon>Bacillota</taxon>
        <taxon>Clostridia</taxon>
        <taxon>Lachnospirales</taxon>
        <taxon>Lachnospiraceae</taxon>
        <taxon>Enterocloster</taxon>
    </lineage>
</organism>
<proteinExistence type="predicted"/>
<dbReference type="GO" id="GO:0006355">
    <property type="term" value="P:regulation of DNA-templated transcription"/>
    <property type="evidence" value="ECO:0007669"/>
    <property type="project" value="InterPro"/>
</dbReference>
<dbReference type="Proteomes" id="UP000823863">
    <property type="component" value="Unassembled WGS sequence"/>
</dbReference>
<comment type="caution">
    <text evidence="1">The sequence shown here is derived from an EMBL/GenBank/DDBJ whole genome shotgun (WGS) entry which is preliminary data.</text>
</comment>
<evidence type="ECO:0000313" key="1">
    <source>
        <dbReference type="EMBL" id="HJC66677.1"/>
    </source>
</evidence>
<reference evidence="1" key="2">
    <citation type="submission" date="2021-04" db="EMBL/GenBank/DDBJ databases">
        <authorList>
            <person name="Gilroy R."/>
        </authorList>
    </citation>
    <scope>NUCLEOTIDE SEQUENCE</scope>
    <source>
        <strain evidence="1">CHK198-12963</strain>
    </source>
</reference>
<name>A0A9D2PVU6_9FIRM</name>
<dbReference type="SUPFAM" id="SSF47598">
    <property type="entry name" value="Ribbon-helix-helix"/>
    <property type="match status" value="1"/>
</dbReference>
<dbReference type="EMBL" id="DWWB01000045">
    <property type="protein sequence ID" value="HJC66677.1"/>
    <property type="molecule type" value="Genomic_DNA"/>
</dbReference>
<accession>A0A9D2PVU6</accession>
<gene>
    <name evidence="1" type="ORF">H9931_08160</name>
</gene>
<evidence type="ECO:0000313" key="2">
    <source>
        <dbReference type="Proteomes" id="UP000823863"/>
    </source>
</evidence>